<comment type="similarity">
    <text evidence="1">Belongs to the HSP15 family.</text>
</comment>
<reference evidence="7 8" key="1">
    <citation type="submission" date="2016-06" db="EMBL/GenBank/DDBJ databases">
        <title>Draft Genome Sequence of Tenacibaculum soleae UCD-KL19.</title>
        <authorList>
            <person name="Eisen J.A."/>
            <person name="Coil D.A."/>
            <person name="Lujan K.M."/>
        </authorList>
    </citation>
    <scope>NUCLEOTIDE SEQUENCE [LARGE SCALE GENOMIC DNA]</scope>
    <source>
        <strain evidence="7 8">UCD-KL19</strain>
    </source>
</reference>
<feature type="compositionally biased region" description="Acidic residues" evidence="5">
    <location>
        <begin position="117"/>
        <end position="129"/>
    </location>
</feature>
<evidence type="ECO:0000256" key="2">
    <source>
        <dbReference type="ARBA" id="ARBA00022884"/>
    </source>
</evidence>
<dbReference type="SUPFAM" id="SSF55174">
    <property type="entry name" value="Alpha-L RNA-binding motif"/>
    <property type="match status" value="1"/>
</dbReference>
<name>A0A1B9XYK8_9FLAO</name>
<evidence type="ECO:0000256" key="3">
    <source>
        <dbReference type="ARBA" id="ARBA00023125"/>
    </source>
</evidence>
<keyword evidence="3" id="KW-0238">DNA-binding</keyword>
<organism evidence="7 8">
    <name type="scientific">Tenacibaculum soleae</name>
    <dbReference type="NCBI Taxonomy" id="447689"/>
    <lineage>
        <taxon>Bacteria</taxon>
        <taxon>Pseudomonadati</taxon>
        <taxon>Bacteroidota</taxon>
        <taxon>Flavobacteriia</taxon>
        <taxon>Flavobacteriales</taxon>
        <taxon>Flavobacteriaceae</taxon>
        <taxon>Tenacibaculum</taxon>
    </lineage>
</organism>
<dbReference type="STRING" id="447689.BA195_10455"/>
<dbReference type="GO" id="GO:0003727">
    <property type="term" value="F:single-stranded RNA binding"/>
    <property type="evidence" value="ECO:0007669"/>
    <property type="project" value="InterPro"/>
</dbReference>
<dbReference type="Gene3D" id="3.10.290.10">
    <property type="entry name" value="RNA-binding S4 domain"/>
    <property type="match status" value="1"/>
</dbReference>
<dbReference type="PIRSF" id="PIRSF016821">
    <property type="entry name" value="HSP15"/>
    <property type="match status" value="1"/>
</dbReference>
<evidence type="ECO:0000256" key="5">
    <source>
        <dbReference type="SAM" id="MobiDB-lite"/>
    </source>
</evidence>
<comment type="caution">
    <text evidence="7">The sequence shown here is derived from an EMBL/GenBank/DDBJ whole genome shotgun (WGS) entry which is preliminary data.</text>
</comment>
<proteinExistence type="inferred from homology"/>
<dbReference type="InterPro" id="IPR025708">
    <property type="entry name" value="HSP15"/>
</dbReference>
<dbReference type="GO" id="GO:0034605">
    <property type="term" value="P:cellular response to heat"/>
    <property type="evidence" value="ECO:0007669"/>
    <property type="project" value="InterPro"/>
</dbReference>
<dbReference type="SMART" id="SM00363">
    <property type="entry name" value="S4"/>
    <property type="match status" value="1"/>
</dbReference>
<dbReference type="RefSeq" id="WP_068705270.1">
    <property type="nucleotide sequence ID" value="NZ_JAUOSW010000003.1"/>
</dbReference>
<dbReference type="GO" id="GO:0043023">
    <property type="term" value="F:ribosomal large subunit binding"/>
    <property type="evidence" value="ECO:0007669"/>
    <property type="project" value="InterPro"/>
</dbReference>
<evidence type="ECO:0000256" key="4">
    <source>
        <dbReference type="PROSITE-ProRule" id="PRU00182"/>
    </source>
</evidence>
<accession>A0A1B9XYK8</accession>
<evidence type="ECO:0000259" key="6">
    <source>
        <dbReference type="SMART" id="SM00363"/>
    </source>
</evidence>
<dbReference type="AlphaFoldDB" id="A0A1B9XYK8"/>
<protein>
    <submittedName>
        <fullName evidence="7">RNA-binding protein</fullName>
    </submittedName>
</protein>
<feature type="domain" description="RNA-binding S4" evidence="6">
    <location>
        <begin position="1"/>
        <end position="64"/>
    </location>
</feature>
<dbReference type="InterPro" id="IPR036986">
    <property type="entry name" value="S4_RNA-bd_sf"/>
</dbReference>
<dbReference type="EMBL" id="MAKX01000013">
    <property type="protein sequence ID" value="OCK42586.1"/>
    <property type="molecule type" value="Genomic_DNA"/>
</dbReference>
<keyword evidence="2 4" id="KW-0694">RNA-binding</keyword>
<dbReference type="OrthoDB" id="9797176at2"/>
<evidence type="ECO:0000313" key="7">
    <source>
        <dbReference type="EMBL" id="OCK42586.1"/>
    </source>
</evidence>
<dbReference type="Pfam" id="PF01479">
    <property type="entry name" value="S4"/>
    <property type="match status" value="1"/>
</dbReference>
<dbReference type="CDD" id="cd00165">
    <property type="entry name" value="S4"/>
    <property type="match status" value="1"/>
</dbReference>
<evidence type="ECO:0000256" key="1">
    <source>
        <dbReference type="ARBA" id="ARBA00008396"/>
    </source>
</evidence>
<evidence type="ECO:0000313" key="8">
    <source>
        <dbReference type="Proteomes" id="UP000093186"/>
    </source>
</evidence>
<feature type="compositionally biased region" description="Basic residues" evidence="5">
    <location>
        <begin position="101"/>
        <end position="110"/>
    </location>
</feature>
<dbReference type="InterPro" id="IPR002942">
    <property type="entry name" value="S4_RNA-bd"/>
</dbReference>
<dbReference type="Proteomes" id="UP000093186">
    <property type="component" value="Unassembled WGS sequence"/>
</dbReference>
<gene>
    <name evidence="7" type="ORF">BA195_10455</name>
</gene>
<dbReference type="PROSITE" id="PS50889">
    <property type="entry name" value="S4"/>
    <property type="match status" value="1"/>
</dbReference>
<dbReference type="GO" id="GO:0003677">
    <property type="term" value="F:DNA binding"/>
    <property type="evidence" value="ECO:0007669"/>
    <property type="project" value="UniProtKB-KW"/>
</dbReference>
<feature type="region of interest" description="Disordered" evidence="5">
    <location>
        <begin position="101"/>
        <end position="129"/>
    </location>
</feature>
<keyword evidence="8" id="KW-1185">Reference proteome</keyword>
<sequence>MRIDKYLWCIRLFKTRSIATEACKKGHVKIDGSNLKPSKDIFGNEEITIRKNQINYKIKVLDIPPNRVGAKLVDLYRKDLTPKEEFERTELLKYSKDYYRKKGAGRPTKKDRRDIDDYSGDFEENNLNL</sequence>